<reference evidence="1 2" key="1">
    <citation type="journal article" date="2015" name="Stand. Genomic Sci.">
        <title>Genomic Encyclopedia of Bacterial and Archaeal Type Strains, Phase III: the genomes of soil and plant-associated and newly described type strains.</title>
        <authorList>
            <person name="Whitman W.B."/>
            <person name="Woyke T."/>
            <person name="Klenk H.P."/>
            <person name="Zhou Y."/>
            <person name="Lilburn T.G."/>
            <person name="Beck B.J."/>
            <person name="De Vos P."/>
            <person name="Vandamme P."/>
            <person name="Eisen J.A."/>
            <person name="Garrity G."/>
            <person name="Hugenholtz P."/>
            <person name="Kyrpides N.C."/>
        </authorList>
    </citation>
    <scope>NUCLEOTIDE SEQUENCE [LARGE SCALE GENOMIC DNA]</scope>
    <source>
        <strain evidence="1 2">VKM Ac-2538</strain>
    </source>
</reference>
<sequence>MKHLGQLDTMAEWSTWVPLKEAIATAPLLPGVYMAREGARGAIVYVGMAGERAGKGIRGRLHVYSRGKGLVSGLGEAAMDRALADPAWLRARLAEVEAGEPMRAKQWGQAAIERADLQLRWAVTADRHAARALERAVLSSLVSHELWNRLR</sequence>
<name>A0ABY2BP49_9ACTN</name>
<keyword evidence="2" id="KW-1185">Reference proteome</keyword>
<comment type="caution">
    <text evidence="1">The sequence shown here is derived from an EMBL/GenBank/DDBJ whole genome shotgun (WGS) entry which is preliminary data.</text>
</comment>
<organism evidence="1 2">
    <name type="scientific">Kribbella orskensis</name>
    <dbReference type="NCBI Taxonomy" id="2512216"/>
    <lineage>
        <taxon>Bacteria</taxon>
        <taxon>Bacillati</taxon>
        <taxon>Actinomycetota</taxon>
        <taxon>Actinomycetes</taxon>
        <taxon>Propionibacteriales</taxon>
        <taxon>Kribbellaceae</taxon>
        <taxon>Kribbella</taxon>
    </lineage>
</organism>
<accession>A0ABY2BP49</accession>
<dbReference type="EMBL" id="SLWM01000003">
    <property type="protein sequence ID" value="TCO27406.1"/>
    <property type="molecule type" value="Genomic_DNA"/>
</dbReference>
<dbReference type="Proteomes" id="UP000295818">
    <property type="component" value="Unassembled WGS sequence"/>
</dbReference>
<evidence type="ECO:0008006" key="3">
    <source>
        <dbReference type="Google" id="ProtNLM"/>
    </source>
</evidence>
<evidence type="ECO:0000313" key="2">
    <source>
        <dbReference type="Proteomes" id="UP000295818"/>
    </source>
</evidence>
<evidence type="ECO:0000313" key="1">
    <source>
        <dbReference type="EMBL" id="TCO27406.1"/>
    </source>
</evidence>
<proteinExistence type="predicted"/>
<gene>
    <name evidence="1" type="ORF">EV644_103103</name>
</gene>
<dbReference type="RefSeq" id="WP_199239714.1">
    <property type="nucleotide sequence ID" value="NZ_SLWM01000003.1"/>
</dbReference>
<protein>
    <recommendedName>
        <fullName evidence="3">GIY-YIG domain-containing protein</fullName>
    </recommendedName>
</protein>